<evidence type="ECO:0000313" key="3">
    <source>
        <dbReference type="Proteomes" id="UP000694920"/>
    </source>
</evidence>
<name>A0AAJ7FD97_CEPCN</name>
<feature type="region of interest" description="Disordered" evidence="1">
    <location>
        <begin position="104"/>
        <end position="129"/>
    </location>
</feature>
<evidence type="ECO:0000256" key="1">
    <source>
        <dbReference type="SAM" id="MobiDB-lite"/>
    </source>
</evidence>
<keyword evidence="2" id="KW-1133">Transmembrane helix</keyword>
<feature type="compositionally biased region" description="Basic and acidic residues" evidence="1">
    <location>
        <begin position="120"/>
        <end position="129"/>
    </location>
</feature>
<keyword evidence="2" id="KW-0472">Membrane</keyword>
<dbReference type="KEGG" id="ccin:107263415"/>
<proteinExistence type="predicted"/>
<reference evidence="4" key="1">
    <citation type="submission" date="2025-08" db="UniProtKB">
        <authorList>
            <consortium name="RefSeq"/>
        </authorList>
    </citation>
    <scope>IDENTIFICATION</scope>
</reference>
<dbReference type="AlphaFoldDB" id="A0AAJ7FD97"/>
<dbReference type="RefSeq" id="XP_015586094.1">
    <property type="nucleotide sequence ID" value="XM_015730608.1"/>
</dbReference>
<gene>
    <name evidence="4" type="primary">LOC107263415</name>
</gene>
<evidence type="ECO:0000256" key="2">
    <source>
        <dbReference type="SAM" id="Phobius"/>
    </source>
</evidence>
<dbReference type="GeneID" id="107263415"/>
<dbReference type="Proteomes" id="UP000694920">
    <property type="component" value="Unplaced"/>
</dbReference>
<keyword evidence="3" id="KW-1185">Reference proteome</keyword>
<sequence length="129" mass="15166">MSILDERDAYLNNPYFRGHEYGNFTPFYVAVAICSVIGGFLFILNIAFCWCSRHRDYWQNRHTGNRWIQSLWTVTPHNNPPLDLSELESGLTKHPQVRDQVVQYHHTKSSSGTPQPQEYMELHKRESEI</sequence>
<feature type="transmembrane region" description="Helical" evidence="2">
    <location>
        <begin position="27"/>
        <end position="51"/>
    </location>
</feature>
<accession>A0AAJ7FD97</accession>
<keyword evidence="2" id="KW-0812">Transmembrane</keyword>
<organism evidence="3 4">
    <name type="scientific">Cephus cinctus</name>
    <name type="common">Wheat stem sawfly</name>
    <dbReference type="NCBI Taxonomy" id="211228"/>
    <lineage>
        <taxon>Eukaryota</taxon>
        <taxon>Metazoa</taxon>
        <taxon>Ecdysozoa</taxon>
        <taxon>Arthropoda</taxon>
        <taxon>Hexapoda</taxon>
        <taxon>Insecta</taxon>
        <taxon>Pterygota</taxon>
        <taxon>Neoptera</taxon>
        <taxon>Endopterygota</taxon>
        <taxon>Hymenoptera</taxon>
        <taxon>Cephoidea</taxon>
        <taxon>Cephidae</taxon>
        <taxon>Cephus</taxon>
    </lineage>
</organism>
<dbReference type="CTD" id="38810"/>
<protein>
    <submittedName>
        <fullName evidence="4">Uncharacterized protein LOC107263415</fullName>
    </submittedName>
</protein>
<evidence type="ECO:0000313" key="4">
    <source>
        <dbReference type="RefSeq" id="XP_015586094.1"/>
    </source>
</evidence>